<sequence length="426" mass="47858">MAGDRRALCLVAGAILLCSCFARVLCGDEQEQQQEIQRLRSKVASLEDEVGWRKEETSQLESVVRERTAQIAALVGGLEAMQVRNVADDESVVKASTNSAMIEKQDTKGEQIERLGSDLEDQVKKGELLETRASEAEKSLLELGQKLDRVEKINAEQRKKIEELEQDLQHSKDKLSGVQRQAKLKAQELANVHGMWLPYWFASRSVHCQELASAKWHLHGKPVLDALLEKVAETLAHAQRLVEPHLQATKNKLVPVAKFHFNSLKNSTKPVAARMATAYRACKDAIQPCMVKSQEFADHYWQECRKFSEPHVARIAAASEPHLSAVAAVEPYTRPVKSVWRQLVMATSFYHSQVQKGISGFLEDSELLDQLSAYRLAWWMASAMFALPMLYACKIFSATVRKKNQARADRGGGTSSSRKHARRVEE</sequence>
<feature type="coiled-coil region" evidence="1">
    <location>
        <begin position="133"/>
        <end position="181"/>
    </location>
</feature>
<gene>
    <name evidence="5" type="primary">LOC123185946</name>
</gene>
<proteinExistence type="predicted"/>
<dbReference type="Proteomes" id="UP000019116">
    <property type="component" value="Chromosome 2A"/>
</dbReference>
<dbReference type="OrthoDB" id="643140at2759"/>
<dbReference type="SMR" id="A0A3B6B400"/>
<dbReference type="EnsemblPlants" id="TraesCS2A02G430700.2">
    <property type="protein sequence ID" value="TraesCS2A02G430700.2"/>
    <property type="gene ID" value="TraesCS2A02G430700"/>
</dbReference>
<dbReference type="STRING" id="4565.A0A3B6B400"/>
<keyword evidence="3" id="KW-0472">Membrane</keyword>
<dbReference type="Gramene" id="TraesCS2A02G430700.2">
    <property type="protein sequence ID" value="TraesCS2A02G430700.2"/>
    <property type="gene ID" value="TraesCS2A02G430700"/>
</dbReference>
<evidence type="ECO:0000256" key="3">
    <source>
        <dbReference type="SAM" id="Phobius"/>
    </source>
</evidence>
<evidence type="ECO:0000256" key="2">
    <source>
        <dbReference type="SAM" id="MobiDB-lite"/>
    </source>
</evidence>
<evidence type="ECO:0000313" key="6">
    <source>
        <dbReference type="Proteomes" id="UP000019116"/>
    </source>
</evidence>
<keyword evidence="4" id="KW-0732">Signal</keyword>
<dbReference type="SUPFAM" id="SSF58113">
    <property type="entry name" value="Apolipoprotein A-I"/>
    <property type="match status" value="1"/>
</dbReference>
<keyword evidence="3" id="KW-1133">Transmembrane helix</keyword>
<dbReference type="AlphaFoldDB" id="A0A3B6B400"/>
<dbReference type="PANTHER" id="PTHR34360">
    <property type="entry name" value="OS08G0519400 PROTEIN"/>
    <property type="match status" value="1"/>
</dbReference>
<accession>A0A3B6B400</accession>
<dbReference type="Gramene" id="TraesSYM2A03G00774460.1">
    <property type="protein sequence ID" value="TraesSYM2A03G00774460.1"/>
    <property type="gene ID" value="TraesSYM2A03G00774460"/>
</dbReference>
<dbReference type="PROSITE" id="PS51257">
    <property type="entry name" value="PROKAR_LIPOPROTEIN"/>
    <property type="match status" value="1"/>
</dbReference>
<reference evidence="5" key="1">
    <citation type="submission" date="2018-08" db="EMBL/GenBank/DDBJ databases">
        <authorList>
            <person name="Rossello M."/>
        </authorList>
    </citation>
    <scope>NUCLEOTIDE SEQUENCE [LARGE SCALE GENOMIC DNA]</scope>
    <source>
        <strain evidence="5">cv. Chinese Spring</strain>
    </source>
</reference>
<feature type="region of interest" description="Disordered" evidence="2">
    <location>
        <begin position="406"/>
        <end position="426"/>
    </location>
</feature>
<dbReference type="PANTHER" id="PTHR34360:SF11">
    <property type="entry name" value="OS04G0607150 PROTEIN"/>
    <property type="match status" value="1"/>
</dbReference>
<feature type="transmembrane region" description="Helical" evidence="3">
    <location>
        <begin position="376"/>
        <end position="397"/>
    </location>
</feature>
<organism evidence="5">
    <name type="scientific">Triticum aestivum</name>
    <name type="common">Wheat</name>
    <dbReference type="NCBI Taxonomy" id="4565"/>
    <lineage>
        <taxon>Eukaryota</taxon>
        <taxon>Viridiplantae</taxon>
        <taxon>Streptophyta</taxon>
        <taxon>Embryophyta</taxon>
        <taxon>Tracheophyta</taxon>
        <taxon>Spermatophyta</taxon>
        <taxon>Magnoliopsida</taxon>
        <taxon>Liliopsida</taxon>
        <taxon>Poales</taxon>
        <taxon>Poaceae</taxon>
        <taxon>BOP clade</taxon>
        <taxon>Pooideae</taxon>
        <taxon>Triticodae</taxon>
        <taxon>Triticeae</taxon>
        <taxon>Triticinae</taxon>
        <taxon>Triticum</taxon>
    </lineage>
</organism>
<protein>
    <submittedName>
        <fullName evidence="5">Uncharacterized protein</fullName>
    </submittedName>
</protein>
<keyword evidence="1" id="KW-0175">Coiled coil</keyword>
<feature type="signal peptide" evidence="4">
    <location>
        <begin position="1"/>
        <end position="22"/>
    </location>
</feature>
<feature type="chain" id="PRO_5043171496" evidence="4">
    <location>
        <begin position="23"/>
        <end position="426"/>
    </location>
</feature>
<feature type="compositionally biased region" description="Basic residues" evidence="2">
    <location>
        <begin position="417"/>
        <end position="426"/>
    </location>
</feature>
<name>A0A3B6B400_WHEAT</name>
<keyword evidence="6" id="KW-1185">Reference proteome</keyword>
<evidence type="ECO:0000313" key="5">
    <source>
        <dbReference type="EnsemblPlants" id="TraesCS2A02G430700.2"/>
    </source>
</evidence>
<evidence type="ECO:0000256" key="4">
    <source>
        <dbReference type="SAM" id="SignalP"/>
    </source>
</evidence>
<reference evidence="5" key="2">
    <citation type="submission" date="2018-10" db="UniProtKB">
        <authorList>
            <consortium name="EnsemblPlants"/>
        </authorList>
    </citation>
    <scope>IDENTIFICATION</scope>
</reference>
<evidence type="ECO:0000256" key="1">
    <source>
        <dbReference type="SAM" id="Coils"/>
    </source>
</evidence>
<keyword evidence="3" id="KW-0812">Transmembrane</keyword>
<dbReference type="Gramene" id="TraesCS2A03G1026100.2">
    <property type="protein sequence ID" value="TraesCS2A03G1026100.2.CDS"/>
    <property type="gene ID" value="TraesCS2A03G1026100"/>
</dbReference>